<feature type="region of interest" description="Disordered" evidence="1">
    <location>
        <begin position="83"/>
        <end position="116"/>
    </location>
</feature>
<gene>
    <name evidence="2" type="ORF">OVA965_LOCUS13336</name>
    <name evidence="3" type="ORF">TMI583_LOCUS13339</name>
</gene>
<dbReference type="AlphaFoldDB" id="A0A8S2DJH4"/>
<evidence type="ECO:0000313" key="2">
    <source>
        <dbReference type="EMBL" id="CAF0976068.1"/>
    </source>
</evidence>
<dbReference type="EMBL" id="CAJNOK010005531">
    <property type="protein sequence ID" value="CAF0976068.1"/>
    <property type="molecule type" value="Genomic_DNA"/>
</dbReference>
<dbReference type="Proteomes" id="UP000682733">
    <property type="component" value="Unassembled WGS sequence"/>
</dbReference>
<dbReference type="Proteomes" id="UP000677228">
    <property type="component" value="Unassembled WGS sequence"/>
</dbReference>
<name>A0A8S2DJH4_9BILA</name>
<dbReference type="EMBL" id="CAJOBA010005537">
    <property type="protein sequence ID" value="CAF3746840.1"/>
    <property type="molecule type" value="Genomic_DNA"/>
</dbReference>
<proteinExistence type="predicted"/>
<sequence length="116" mass="13596">MFDDIDLDLFMFWQKPITYSILLWTTDEYPDTENHVYSPHKKIPSNATVVVNVQSKAKLKRNHRLHKRLFREAALNSAVKFAGADNDEKHNNNDLIQLNDLPNDDDEKNSKIKKMK</sequence>
<accession>A0A8S2DJH4</accession>
<organism evidence="2 4">
    <name type="scientific">Didymodactylos carnosus</name>
    <dbReference type="NCBI Taxonomy" id="1234261"/>
    <lineage>
        <taxon>Eukaryota</taxon>
        <taxon>Metazoa</taxon>
        <taxon>Spiralia</taxon>
        <taxon>Gnathifera</taxon>
        <taxon>Rotifera</taxon>
        <taxon>Eurotatoria</taxon>
        <taxon>Bdelloidea</taxon>
        <taxon>Philodinida</taxon>
        <taxon>Philodinidae</taxon>
        <taxon>Didymodactylos</taxon>
    </lineage>
</organism>
<evidence type="ECO:0000313" key="4">
    <source>
        <dbReference type="Proteomes" id="UP000677228"/>
    </source>
</evidence>
<comment type="caution">
    <text evidence="2">The sequence shown here is derived from an EMBL/GenBank/DDBJ whole genome shotgun (WGS) entry which is preliminary data.</text>
</comment>
<evidence type="ECO:0000313" key="3">
    <source>
        <dbReference type="EMBL" id="CAF3746840.1"/>
    </source>
</evidence>
<reference evidence="2" key="1">
    <citation type="submission" date="2021-02" db="EMBL/GenBank/DDBJ databases">
        <authorList>
            <person name="Nowell W R."/>
        </authorList>
    </citation>
    <scope>NUCLEOTIDE SEQUENCE</scope>
</reference>
<protein>
    <submittedName>
        <fullName evidence="2">Uncharacterized protein</fullName>
    </submittedName>
</protein>
<evidence type="ECO:0000256" key="1">
    <source>
        <dbReference type="SAM" id="MobiDB-lite"/>
    </source>
</evidence>